<dbReference type="PROSITE" id="PS50052">
    <property type="entry name" value="GUANYLATE_KINASE_2"/>
    <property type="match status" value="1"/>
</dbReference>
<proteinExistence type="inferred from homology"/>
<evidence type="ECO:0000256" key="4">
    <source>
        <dbReference type="ARBA" id="ARBA00022777"/>
    </source>
</evidence>
<evidence type="ECO:0000313" key="8">
    <source>
        <dbReference type="Proteomes" id="UP001265301"/>
    </source>
</evidence>
<reference evidence="7 8" key="1">
    <citation type="submission" date="2023-03" db="EMBL/GenBank/DDBJ databases">
        <authorList>
            <person name="Shen W."/>
            <person name="Cai J."/>
        </authorList>
    </citation>
    <scope>NUCLEOTIDE SEQUENCE [LARGE SCALE GENOMIC DNA]</scope>
    <source>
        <strain evidence="7 8">B101</strain>
    </source>
</reference>
<dbReference type="PANTHER" id="PTHR23117">
    <property type="entry name" value="GUANYLATE KINASE-RELATED"/>
    <property type="match status" value="1"/>
</dbReference>
<dbReference type="InterPro" id="IPR027417">
    <property type="entry name" value="P-loop_NTPase"/>
</dbReference>
<dbReference type="Pfam" id="PF00625">
    <property type="entry name" value="Guanylate_kin"/>
    <property type="match status" value="1"/>
</dbReference>
<accession>A0ABU3FN80</accession>
<dbReference type="Proteomes" id="UP001265301">
    <property type="component" value="Unassembled WGS sequence"/>
</dbReference>
<dbReference type="SUPFAM" id="SSF52540">
    <property type="entry name" value="P-loop containing nucleoside triphosphate hydrolases"/>
    <property type="match status" value="1"/>
</dbReference>
<dbReference type="InterPro" id="IPR020590">
    <property type="entry name" value="Guanylate_kinase_CS"/>
</dbReference>
<keyword evidence="3" id="KW-0808">Transferase</keyword>
<evidence type="ECO:0000256" key="1">
    <source>
        <dbReference type="ARBA" id="ARBA00003531"/>
    </source>
</evidence>
<name>A0ABU3FN80_9ENTE</name>
<gene>
    <name evidence="7" type="ORF">P7H59_02685</name>
</gene>
<dbReference type="PANTHER" id="PTHR23117:SF13">
    <property type="entry name" value="GUANYLATE KINASE"/>
    <property type="match status" value="1"/>
</dbReference>
<feature type="domain" description="Guanylate kinase-like" evidence="6">
    <location>
        <begin position="2"/>
        <end position="180"/>
    </location>
</feature>
<comment type="caution">
    <text evidence="7">The sequence shown here is derived from an EMBL/GenBank/DDBJ whole genome shotgun (WGS) entry which is preliminary data.</text>
</comment>
<dbReference type="InterPro" id="IPR008145">
    <property type="entry name" value="GK/Ca_channel_bsu"/>
</dbReference>
<sequence length="180" mass="20945">MNHCYLFIGPSASGKTTLAEATFRPEQKIISYTTRNPRVAEEHGRDYYFVTKKQFKQMVIQDAFAEYDVYDGHYYGIAKETLRHALTLGDCYDPITATGFLNLYQAFGEQMIPVWINISRDTIIQRLKKRASPEELARRLALYQEDQENYDRLKQIPQLIEIDGEASLASMVHELRQRLN</sequence>
<dbReference type="InterPro" id="IPR008144">
    <property type="entry name" value="Guanylate_kin-like_dom"/>
</dbReference>
<evidence type="ECO:0000313" key="7">
    <source>
        <dbReference type="EMBL" id="MDT2827356.1"/>
    </source>
</evidence>
<dbReference type="RefSeq" id="WP_311818517.1">
    <property type="nucleotide sequence ID" value="NZ_JARQBN010000003.1"/>
</dbReference>
<protein>
    <submittedName>
        <fullName evidence="7">Guanylate kinase</fullName>
    </submittedName>
</protein>
<dbReference type="Gene3D" id="3.40.50.300">
    <property type="entry name" value="P-loop containing nucleotide triphosphate hydrolases"/>
    <property type="match status" value="1"/>
</dbReference>
<dbReference type="PROSITE" id="PS00856">
    <property type="entry name" value="GUANYLATE_KINASE_1"/>
    <property type="match status" value="1"/>
</dbReference>
<dbReference type="EMBL" id="JARQBN010000003">
    <property type="protein sequence ID" value="MDT2827356.1"/>
    <property type="molecule type" value="Genomic_DNA"/>
</dbReference>
<comment type="similarity">
    <text evidence="2">Belongs to the guanylate kinase family.</text>
</comment>
<evidence type="ECO:0000259" key="6">
    <source>
        <dbReference type="PROSITE" id="PS50052"/>
    </source>
</evidence>
<evidence type="ECO:0000256" key="2">
    <source>
        <dbReference type="ARBA" id="ARBA00005790"/>
    </source>
</evidence>
<comment type="function">
    <text evidence="1">Essential for recycling GMP and indirectly, cGMP.</text>
</comment>
<evidence type="ECO:0000256" key="5">
    <source>
        <dbReference type="ARBA" id="ARBA00048594"/>
    </source>
</evidence>
<dbReference type="SMART" id="SM00072">
    <property type="entry name" value="GuKc"/>
    <property type="match status" value="1"/>
</dbReference>
<comment type="catalytic activity">
    <reaction evidence="5">
        <text>GMP + ATP = GDP + ADP</text>
        <dbReference type="Rhea" id="RHEA:20780"/>
        <dbReference type="ChEBI" id="CHEBI:30616"/>
        <dbReference type="ChEBI" id="CHEBI:58115"/>
        <dbReference type="ChEBI" id="CHEBI:58189"/>
        <dbReference type="ChEBI" id="CHEBI:456216"/>
        <dbReference type="EC" id="2.7.4.8"/>
    </reaction>
</comment>
<dbReference type="GO" id="GO:0016301">
    <property type="term" value="F:kinase activity"/>
    <property type="evidence" value="ECO:0007669"/>
    <property type="project" value="UniProtKB-KW"/>
</dbReference>
<organism evidence="7 8">
    <name type="scientific">Enterococcus viikkiensis</name>
    <dbReference type="NCBI Taxonomy" id="930854"/>
    <lineage>
        <taxon>Bacteria</taxon>
        <taxon>Bacillati</taxon>
        <taxon>Bacillota</taxon>
        <taxon>Bacilli</taxon>
        <taxon>Lactobacillales</taxon>
        <taxon>Enterococcaceae</taxon>
        <taxon>Enterococcus</taxon>
    </lineage>
</organism>
<evidence type="ECO:0000256" key="3">
    <source>
        <dbReference type="ARBA" id="ARBA00022679"/>
    </source>
</evidence>
<keyword evidence="4 7" id="KW-0418">Kinase</keyword>
<keyword evidence="8" id="KW-1185">Reference proteome</keyword>